<feature type="transmembrane region" description="Helical" evidence="12">
    <location>
        <begin position="146"/>
        <end position="163"/>
    </location>
</feature>
<keyword evidence="7 12" id="KW-0812">Transmembrane</keyword>
<keyword evidence="8" id="KW-0418">Kinase</keyword>
<dbReference type="PROSITE" id="PS51098">
    <property type="entry name" value="PTS_EIIB_TYPE_1"/>
    <property type="match status" value="1"/>
</dbReference>
<feature type="transmembrane region" description="Helical" evidence="12">
    <location>
        <begin position="45"/>
        <end position="64"/>
    </location>
</feature>
<dbReference type="InterPro" id="IPR003352">
    <property type="entry name" value="PTS_EIIC"/>
</dbReference>
<evidence type="ECO:0000256" key="3">
    <source>
        <dbReference type="ARBA" id="ARBA00022475"/>
    </source>
</evidence>
<protein>
    <submittedName>
        <fullName evidence="16">N-acetylglucosamine-specific PTS transporter subunit IIBC</fullName>
        <ecNumber evidence="16">2.7.1.193</ecNumber>
    </submittedName>
</protein>
<dbReference type="InterPro" id="IPR036878">
    <property type="entry name" value="Glu_permease_IIB"/>
</dbReference>
<evidence type="ECO:0000256" key="12">
    <source>
        <dbReference type="SAM" id="Phobius"/>
    </source>
</evidence>
<name>A0ABZ2U2H7_9ACTN</name>
<feature type="transmembrane region" description="Helical" evidence="12">
    <location>
        <begin position="327"/>
        <end position="346"/>
    </location>
</feature>
<dbReference type="SUPFAM" id="SSF55604">
    <property type="entry name" value="Glucose permease domain IIB"/>
    <property type="match status" value="1"/>
</dbReference>
<keyword evidence="3" id="KW-1003">Cell membrane</keyword>
<accession>A0ABZ2U2H7</accession>
<dbReference type="InterPro" id="IPR013013">
    <property type="entry name" value="PTS_EIIC_1"/>
</dbReference>
<keyword evidence="10 12" id="KW-0472">Membrane</keyword>
<dbReference type="Pfam" id="PF00358">
    <property type="entry name" value="PTS_EIIA_1"/>
    <property type="match status" value="1"/>
</dbReference>
<dbReference type="InterPro" id="IPR018113">
    <property type="entry name" value="PTrfase_EIIB_Cys"/>
</dbReference>
<keyword evidence="2" id="KW-0813">Transport</keyword>
<dbReference type="CDD" id="cd00212">
    <property type="entry name" value="PTS_IIB_glc"/>
    <property type="match status" value="1"/>
</dbReference>
<feature type="transmembrane region" description="Helical" evidence="12">
    <location>
        <begin position="184"/>
        <end position="206"/>
    </location>
</feature>
<keyword evidence="6" id="KW-0598">Phosphotransferase system</keyword>
<evidence type="ECO:0000313" key="16">
    <source>
        <dbReference type="EMBL" id="WYY07918.1"/>
    </source>
</evidence>
<dbReference type="PROSITE" id="PS51093">
    <property type="entry name" value="PTS_EIIA_TYPE_1"/>
    <property type="match status" value="1"/>
</dbReference>
<dbReference type="EC" id="2.7.1.193" evidence="16"/>
<evidence type="ECO:0000256" key="8">
    <source>
        <dbReference type="ARBA" id="ARBA00022777"/>
    </source>
</evidence>
<dbReference type="GO" id="GO:0103111">
    <property type="term" value="F:protein-N(pi)-phosphohistidine--N-acetyl-D-glucosamine phosphotransferase activity"/>
    <property type="evidence" value="ECO:0007669"/>
    <property type="project" value="UniProtKB-EC"/>
</dbReference>
<feature type="transmembrane region" description="Helical" evidence="12">
    <location>
        <begin position="381"/>
        <end position="403"/>
    </location>
</feature>
<dbReference type="NCBIfam" id="TIGR00830">
    <property type="entry name" value="PTBA"/>
    <property type="match status" value="1"/>
</dbReference>
<evidence type="ECO:0000259" key="13">
    <source>
        <dbReference type="PROSITE" id="PS51093"/>
    </source>
</evidence>
<dbReference type="SUPFAM" id="SSF51261">
    <property type="entry name" value="Duplicated hybrid motif"/>
    <property type="match status" value="1"/>
</dbReference>
<dbReference type="PANTHER" id="PTHR30009">
    <property type="entry name" value="CYTOCHROME C-TYPE SYNTHESIS PROTEIN AND PTS TRANSMEMBRANE COMPONENT"/>
    <property type="match status" value="1"/>
</dbReference>
<dbReference type="Pfam" id="PF00367">
    <property type="entry name" value="PTS_EIIB"/>
    <property type="match status" value="1"/>
</dbReference>
<dbReference type="InterPro" id="IPR001996">
    <property type="entry name" value="PTS_IIB_1"/>
</dbReference>
<feature type="transmembrane region" description="Helical" evidence="12">
    <location>
        <begin position="358"/>
        <end position="375"/>
    </location>
</feature>
<dbReference type="InterPro" id="IPR050429">
    <property type="entry name" value="PTS_Glucose_EIICBA"/>
</dbReference>
<dbReference type="NCBIfam" id="TIGR01998">
    <property type="entry name" value="PTS-II-BC-nag"/>
    <property type="match status" value="1"/>
</dbReference>
<evidence type="ECO:0000313" key="17">
    <source>
        <dbReference type="Proteomes" id="UP001479933"/>
    </source>
</evidence>
<evidence type="ECO:0000256" key="11">
    <source>
        <dbReference type="PROSITE-ProRule" id="PRU00421"/>
    </source>
</evidence>
<dbReference type="PROSITE" id="PS51103">
    <property type="entry name" value="PTS_EIIC_TYPE_1"/>
    <property type="match status" value="1"/>
</dbReference>
<feature type="domain" description="PTS EIIB type-1" evidence="14">
    <location>
        <begin position="432"/>
        <end position="514"/>
    </location>
</feature>
<dbReference type="Proteomes" id="UP001479933">
    <property type="component" value="Chromosome"/>
</dbReference>
<feature type="transmembrane region" description="Helical" evidence="12">
    <location>
        <begin position="12"/>
        <end position="33"/>
    </location>
</feature>
<evidence type="ECO:0000256" key="2">
    <source>
        <dbReference type="ARBA" id="ARBA00022448"/>
    </source>
</evidence>
<dbReference type="RefSeq" id="WP_084247602.1">
    <property type="nucleotide sequence ID" value="NZ_CP136137.1"/>
</dbReference>
<feature type="transmembrane region" description="Helical" evidence="12">
    <location>
        <begin position="277"/>
        <end position="297"/>
    </location>
</feature>
<dbReference type="Gene3D" id="2.70.70.10">
    <property type="entry name" value="Glucose Permease (Domain IIA)"/>
    <property type="match status" value="1"/>
</dbReference>
<evidence type="ECO:0000256" key="4">
    <source>
        <dbReference type="ARBA" id="ARBA00022597"/>
    </source>
</evidence>
<keyword evidence="5 16" id="KW-0808">Transferase</keyword>
<evidence type="ECO:0000256" key="5">
    <source>
        <dbReference type="ARBA" id="ARBA00022679"/>
    </source>
</evidence>
<sequence>MMKFLQNLGKSIMLPVAVLPVAAILVGIANWIIGINDGEANVVTSFLQTAGLAILANLALLFAVGVSIGMARKSDGTSALAGLVSWLVITSLLAPESVMTLLNRGVTTAPLEDGSVATDGATVVQQNGQWLLQSPDVNAAFTPGNFQNAFIGILCGIIGAACYNRFKDVKLPDALSFFSGRRSVAIVTAGVSLIVALILLFIWPLVYSGLVWFGEHIVDLGAVGTGLYGFFNRLLIPFGLHHALNSVFWFDVAGINDLNNFLSGDGTYGVTGQYMTGFFPIMMFGLPGAALAMYVTAKTTRKKIAYGILLSGAVSSFFVGVTEPLEFAFMFLAPFLFVIHAVFMGISMAISQLLPVRMGFGFSGGFVDLVLNWQSPMAENPWLIIVMGIGWFFVYFFVFRWVILKFQLKTPGREDDEPEGDDDGDGVSAGFIGTASKFIDALGGADNIREVDNCATRLRMELGDTGKVDEAALKKAGAAGTMKPGGHSFQVIYGLNVQFVKDAMDKIMAGEVDSTTVDAAVEAVDEADAAVQAAEEQAGDTVVLTKPDTKVVTLRRPIPGYAIALSEVPDETFASGMMGPGMAIVPTSGEVVAPADATVVTVFPTGHAVGLQLADGTQVLIHIGLDTVKMKGDGFEPLVKAKDEVTAGQPLINVDLAKIQAAGYATVTPVVVMNDKTATVEFS</sequence>
<keyword evidence="4" id="KW-0762">Sugar transport</keyword>
<feature type="active site" description="Phosphocysteine intermediate; for EIIB activity" evidence="11">
    <location>
        <position position="454"/>
    </location>
</feature>
<evidence type="ECO:0000256" key="1">
    <source>
        <dbReference type="ARBA" id="ARBA00004651"/>
    </source>
</evidence>
<reference evidence="16 17" key="1">
    <citation type="journal article" date="2023" name="Virus Evol.">
        <title>Computational host range prediction-The good, the bad, and the ugly.</title>
        <authorList>
            <person name="Howell A.A."/>
            <person name="Versoza C.J."/>
            <person name="Pfeifer S.P."/>
        </authorList>
    </citation>
    <scope>NUCLEOTIDE SEQUENCE [LARGE SCALE GENOMIC DNA]</scope>
    <source>
        <strain evidence="16 17">1610/1b</strain>
    </source>
</reference>
<feature type="transmembrane region" description="Helical" evidence="12">
    <location>
        <begin position="304"/>
        <end position="321"/>
    </location>
</feature>
<dbReference type="InterPro" id="IPR001127">
    <property type="entry name" value="PTS_EIIA_1_perm"/>
</dbReference>
<dbReference type="Gene3D" id="3.30.1360.60">
    <property type="entry name" value="Glucose permease domain IIB"/>
    <property type="match status" value="1"/>
</dbReference>
<evidence type="ECO:0000256" key="9">
    <source>
        <dbReference type="ARBA" id="ARBA00022989"/>
    </source>
</evidence>
<organism evidence="16 17">
    <name type="scientific">Gordonia hydrophobica</name>
    <dbReference type="NCBI Taxonomy" id="40516"/>
    <lineage>
        <taxon>Bacteria</taxon>
        <taxon>Bacillati</taxon>
        <taxon>Actinomycetota</taxon>
        <taxon>Actinomycetes</taxon>
        <taxon>Mycobacteriales</taxon>
        <taxon>Gordoniaceae</taxon>
        <taxon>Gordonia</taxon>
    </lineage>
</organism>
<dbReference type="EMBL" id="CP136137">
    <property type="protein sequence ID" value="WYY07918.1"/>
    <property type="molecule type" value="Genomic_DNA"/>
</dbReference>
<evidence type="ECO:0000256" key="6">
    <source>
        <dbReference type="ARBA" id="ARBA00022683"/>
    </source>
</evidence>
<keyword evidence="17" id="KW-1185">Reference proteome</keyword>
<keyword evidence="9 12" id="KW-1133">Transmembrane helix</keyword>
<dbReference type="InterPro" id="IPR010974">
    <property type="entry name" value="PTS_IIBC_nag"/>
</dbReference>
<proteinExistence type="predicted"/>
<feature type="transmembrane region" description="Helical" evidence="12">
    <location>
        <begin position="76"/>
        <end position="94"/>
    </location>
</feature>
<feature type="domain" description="PTS EIIC type-1" evidence="15">
    <location>
        <begin position="1"/>
        <end position="415"/>
    </location>
</feature>
<dbReference type="InterPro" id="IPR011055">
    <property type="entry name" value="Dup_hybrid_motif"/>
</dbReference>
<comment type="subcellular location">
    <subcellularLocation>
        <location evidence="1">Cell membrane</location>
        <topology evidence="1">Multi-pass membrane protein</topology>
    </subcellularLocation>
</comment>
<evidence type="ECO:0000256" key="10">
    <source>
        <dbReference type="ARBA" id="ARBA00023136"/>
    </source>
</evidence>
<dbReference type="PROSITE" id="PS01035">
    <property type="entry name" value="PTS_EIIB_TYPE_1_CYS"/>
    <property type="match status" value="1"/>
</dbReference>
<gene>
    <name evidence="16" type="primary">nagE</name>
    <name evidence="16" type="ORF">RVF87_02185</name>
</gene>
<evidence type="ECO:0000259" key="14">
    <source>
        <dbReference type="PROSITE" id="PS51098"/>
    </source>
</evidence>
<dbReference type="PANTHER" id="PTHR30009:SF4">
    <property type="entry name" value="PTS SYSTEM N-ACETYLGLUCOSAMINE-SPECIFIC EIICBA COMPONENT"/>
    <property type="match status" value="1"/>
</dbReference>
<feature type="domain" description="PTS EIIA type-1" evidence="13">
    <location>
        <begin position="570"/>
        <end position="674"/>
    </location>
</feature>
<evidence type="ECO:0000259" key="15">
    <source>
        <dbReference type="PROSITE" id="PS51103"/>
    </source>
</evidence>
<evidence type="ECO:0000256" key="7">
    <source>
        <dbReference type="ARBA" id="ARBA00022692"/>
    </source>
</evidence>
<dbReference type="PROSITE" id="PS00371">
    <property type="entry name" value="PTS_EIIA_TYPE_1_HIS"/>
    <property type="match status" value="1"/>
</dbReference>
<dbReference type="Pfam" id="PF02378">
    <property type="entry name" value="PTS_EIIC"/>
    <property type="match status" value="1"/>
</dbReference>
<dbReference type="NCBIfam" id="TIGR00826">
    <property type="entry name" value="EIIB_glc"/>
    <property type="match status" value="1"/>
</dbReference>